<reference evidence="1" key="1">
    <citation type="journal article" date="2006" name="Nature">
        <title>Deciphering the evolution and metabolism of an anammox bacterium from a community genome.</title>
        <authorList>
            <person name="Strous M."/>
            <person name="Pelletier E."/>
            <person name="Mangenot S."/>
            <person name="Rattei T."/>
            <person name="Lehner A."/>
            <person name="Taylor M.W."/>
            <person name="Horn M."/>
            <person name="Daims H."/>
            <person name="Bartol-Mavel D."/>
            <person name="Wincker P."/>
            <person name="Barbe V."/>
            <person name="Fonknechten N."/>
            <person name="Vallenet D."/>
            <person name="Segurens B."/>
            <person name="Schenowitz-Truong C."/>
            <person name="Medigue C."/>
            <person name="Collingro A."/>
            <person name="Snel B."/>
            <person name="Dutilh B.E."/>
            <person name="OpDenCamp H.J.M."/>
            <person name="vanDerDrift C."/>
            <person name="Cirpus I."/>
            <person name="vanDePas-Schoonen K.T."/>
            <person name="Harhangi H.R."/>
            <person name="vanNiftrik L."/>
            <person name="Schmid M."/>
            <person name="Keltjens J."/>
            <person name="vanDeVossenberg J."/>
            <person name="Kartal B."/>
            <person name="Meier H."/>
            <person name="Frishman D."/>
            <person name="Huynen M.A."/>
            <person name="Mewes H."/>
            <person name="Weissenbach J."/>
            <person name="Jetten M.S.M."/>
            <person name="Wagner M."/>
            <person name="LePaslier D."/>
        </authorList>
    </citation>
    <scope>NUCLEOTIDE SEQUENCE</scope>
</reference>
<protein>
    <submittedName>
        <fullName evidence="1">Uncharacterized protein</fullName>
    </submittedName>
</protein>
<organism evidence="1">
    <name type="scientific">Kuenenia stuttgartiensis</name>
    <dbReference type="NCBI Taxonomy" id="174633"/>
    <lineage>
        <taxon>Bacteria</taxon>
        <taxon>Pseudomonadati</taxon>
        <taxon>Planctomycetota</taxon>
        <taxon>Candidatus Brocadiia</taxon>
        <taxon>Candidatus Brocadiales</taxon>
        <taxon>Candidatus Brocadiaceae</taxon>
        <taxon>Candidatus Kuenenia</taxon>
    </lineage>
</organism>
<proteinExistence type="predicted"/>
<accession>Q1Q5A5</accession>
<evidence type="ECO:0000313" key="1">
    <source>
        <dbReference type="EMBL" id="CAJ75198.1"/>
    </source>
</evidence>
<gene>
    <name evidence="1" type="ORF">kuste4436</name>
</gene>
<reference evidence="1" key="2">
    <citation type="submission" date="2006-01" db="EMBL/GenBank/DDBJ databases">
        <authorList>
            <person name="Genoscope"/>
        </authorList>
    </citation>
    <scope>NUCLEOTIDE SEQUENCE</scope>
</reference>
<dbReference type="AlphaFoldDB" id="Q1Q5A5"/>
<sequence>MNTCWSSIKDMGIDHRRFYIAMAQEFLDGSNIIATLQQPYISEDISHLSSERFDNTVFASSYAAIDNWSSYYVMPS</sequence>
<dbReference type="EMBL" id="CT573071">
    <property type="protein sequence ID" value="CAJ75198.1"/>
    <property type="molecule type" value="Genomic_DNA"/>
</dbReference>
<name>Q1Q5A5_KUEST</name>